<evidence type="ECO:0000313" key="2">
    <source>
        <dbReference type="Proteomes" id="UP000672011"/>
    </source>
</evidence>
<evidence type="ECO:0008006" key="3">
    <source>
        <dbReference type="Google" id="ProtNLM"/>
    </source>
</evidence>
<reference evidence="1 2" key="1">
    <citation type="journal article" date="2021" name="Int. J. Syst. Evol. Microbiol.">
        <title>Faecalibacter bovis sp. nov., isolated from cow faeces.</title>
        <authorList>
            <person name="Li F."/>
            <person name="Zhao W."/>
            <person name="Hong Q."/>
            <person name="Shao Q."/>
            <person name="Song J."/>
            <person name="Yang S."/>
        </authorList>
    </citation>
    <scope>NUCLEOTIDE SEQUENCE [LARGE SCALE GENOMIC DNA]</scope>
    <source>
        <strain evidence="1 2">ZY171143</strain>
    </source>
</reference>
<accession>A0ABX7XGG4</accession>
<evidence type="ECO:0000313" key="1">
    <source>
        <dbReference type="EMBL" id="QTV07047.1"/>
    </source>
</evidence>
<dbReference type="EMBL" id="CP072842">
    <property type="protein sequence ID" value="QTV07047.1"/>
    <property type="molecule type" value="Genomic_DNA"/>
</dbReference>
<dbReference type="Proteomes" id="UP000672011">
    <property type="component" value="Chromosome"/>
</dbReference>
<name>A0ABX7XGG4_9FLAO</name>
<organism evidence="1 2">
    <name type="scientific">Faecalibacter bovis</name>
    <dbReference type="NCBI Taxonomy" id="2898187"/>
    <lineage>
        <taxon>Bacteria</taxon>
        <taxon>Pseudomonadati</taxon>
        <taxon>Bacteroidota</taxon>
        <taxon>Flavobacteriia</taxon>
        <taxon>Flavobacteriales</taxon>
        <taxon>Weeksellaceae</taxon>
        <taxon>Faecalibacter</taxon>
    </lineage>
</organism>
<reference evidence="2" key="2">
    <citation type="submission" date="2021-04" db="EMBL/GenBank/DDBJ databases">
        <title>Taxonomy of Flavobacteriaceae bacterium ZY171143.</title>
        <authorList>
            <person name="Li F."/>
        </authorList>
    </citation>
    <scope>NUCLEOTIDE SEQUENCE [LARGE SCALE GENOMIC DNA]</scope>
    <source>
        <strain evidence="2">ZY171143</strain>
    </source>
</reference>
<protein>
    <recommendedName>
        <fullName evidence="3">Secreted protein</fullName>
    </recommendedName>
</protein>
<proteinExistence type="predicted"/>
<sequence>MTLFPLFFCLTSTSISTTNSTEVYLCNSKYGEKYHFSSNCRGLKACKNPIIKVTLSEAKKRGKTICRYED</sequence>
<gene>
    <name evidence="1" type="ORF">J9309_05905</name>
</gene>
<keyword evidence="2" id="KW-1185">Reference proteome</keyword>